<evidence type="ECO:0000313" key="4">
    <source>
        <dbReference type="Proteomes" id="UP000822688"/>
    </source>
</evidence>
<evidence type="ECO:0000313" key="3">
    <source>
        <dbReference type="EMBL" id="KAG0571549.1"/>
    </source>
</evidence>
<keyword evidence="1" id="KW-0175">Coiled coil</keyword>
<evidence type="ECO:0000256" key="2">
    <source>
        <dbReference type="SAM" id="MobiDB-lite"/>
    </source>
</evidence>
<protein>
    <submittedName>
        <fullName evidence="3">Uncharacterized protein</fullName>
    </submittedName>
</protein>
<feature type="region of interest" description="Disordered" evidence="2">
    <location>
        <begin position="1"/>
        <end position="135"/>
    </location>
</feature>
<feature type="compositionally biased region" description="Low complexity" evidence="2">
    <location>
        <begin position="110"/>
        <end position="119"/>
    </location>
</feature>
<reference evidence="3" key="1">
    <citation type="submission" date="2020-06" db="EMBL/GenBank/DDBJ databases">
        <title>WGS assembly of Ceratodon purpureus strain R40.</title>
        <authorList>
            <person name="Carey S.B."/>
            <person name="Jenkins J."/>
            <person name="Shu S."/>
            <person name="Lovell J.T."/>
            <person name="Sreedasyam A."/>
            <person name="Maumus F."/>
            <person name="Tiley G.P."/>
            <person name="Fernandez-Pozo N."/>
            <person name="Barry K."/>
            <person name="Chen C."/>
            <person name="Wang M."/>
            <person name="Lipzen A."/>
            <person name="Daum C."/>
            <person name="Saski C.A."/>
            <person name="Payton A.C."/>
            <person name="Mcbreen J.C."/>
            <person name="Conrad R.E."/>
            <person name="Kollar L.M."/>
            <person name="Olsson S."/>
            <person name="Huttunen S."/>
            <person name="Landis J.B."/>
            <person name="Wickett N.J."/>
            <person name="Johnson M.G."/>
            <person name="Rensing S.A."/>
            <person name="Grimwood J."/>
            <person name="Schmutz J."/>
            <person name="Mcdaniel S.F."/>
        </authorList>
    </citation>
    <scope>NUCLEOTIDE SEQUENCE</scope>
    <source>
        <strain evidence="3">R40</strain>
    </source>
</reference>
<evidence type="ECO:0000256" key="1">
    <source>
        <dbReference type="SAM" id="Coils"/>
    </source>
</evidence>
<feature type="compositionally biased region" description="Basic and acidic residues" evidence="2">
    <location>
        <begin position="13"/>
        <end position="22"/>
    </location>
</feature>
<gene>
    <name evidence="3" type="ORF">KC19_VG021000</name>
</gene>
<organism evidence="3 4">
    <name type="scientific">Ceratodon purpureus</name>
    <name type="common">Fire moss</name>
    <name type="synonym">Dicranum purpureum</name>
    <dbReference type="NCBI Taxonomy" id="3225"/>
    <lineage>
        <taxon>Eukaryota</taxon>
        <taxon>Viridiplantae</taxon>
        <taxon>Streptophyta</taxon>
        <taxon>Embryophyta</taxon>
        <taxon>Bryophyta</taxon>
        <taxon>Bryophytina</taxon>
        <taxon>Bryopsida</taxon>
        <taxon>Dicranidae</taxon>
        <taxon>Pseudoditrichales</taxon>
        <taxon>Ditrichaceae</taxon>
        <taxon>Ceratodon</taxon>
    </lineage>
</organism>
<feature type="compositionally biased region" description="Low complexity" evidence="2">
    <location>
        <begin position="46"/>
        <end position="58"/>
    </location>
</feature>
<feature type="compositionally biased region" description="Low complexity" evidence="2">
    <location>
        <begin position="83"/>
        <end position="100"/>
    </location>
</feature>
<sequence length="486" mass="54464">MTGGQVRLKKRPSLADKKKSTDPSKLFVRPCSPDGSSRSSRKASSDDSGSAKSSTSTFPKKRPKKPRAFSTNSFPKGSRDSSPKSSSRCGSASEGASPKSSRPHSPPGSPKSRSSTSSTFRRWGSPYPPISKNSTRHCSPDYTVVDFEDTGGAFPELKKLIHSKIPRGSPSPELALKFVGGKNPVSKRLLQVMMYAATARAPFPEPKVRKLLFYKNTDKVDLIDQLQSLKAAVADQAYHFQLHKTQLHGLQNEQNELEEKLAALESIDGSNAPRTGGKGRLKSKISGLRVMIGNLTDDITKQKETIQNLKYRYQVSLTREVTIQRDLATGGVWRLQKQVRNTRDFLWALTKHNKKFLHLRDKILPDLREGLKLKQEKIREIKLSIEEVEKVSKQFTDESYAHLRAADKAKRRASGLLDEGKRMRAKLNQVQESKRKNQHDVWIIGYDTCMLVKDNRQIERQKKMKEAAIAAGGKSKGSRREKQRGS</sequence>
<keyword evidence="4" id="KW-1185">Reference proteome</keyword>
<comment type="caution">
    <text evidence="3">The sequence shown here is derived from an EMBL/GenBank/DDBJ whole genome shotgun (WGS) entry which is preliminary data.</text>
</comment>
<dbReference type="AlphaFoldDB" id="A0A8T0HL69"/>
<dbReference type="Proteomes" id="UP000822688">
    <property type="component" value="Chromosome V"/>
</dbReference>
<feature type="coiled-coil region" evidence="1">
    <location>
        <begin position="240"/>
        <end position="270"/>
    </location>
</feature>
<proteinExistence type="predicted"/>
<dbReference type="EMBL" id="CM026426">
    <property type="protein sequence ID" value="KAG0571549.1"/>
    <property type="molecule type" value="Genomic_DNA"/>
</dbReference>
<accession>A0A8T0HL69</accession>
<feature type="region of interest" description="Disordered" evidence="2">
    <location>
        <begin position="463"/>
        <end position="486"/>
    </location>
</feature>
<name>A0A8T0HL69_CERPU</name>